<dbReference type="InterPro" id="IPR045863">
    <property type="entry name" value="CorA_TM1_TM2"/>
</dbReference>
<keyword evidence="4 6" id="KW-0472">Membrane</keyword>
<dbReference type="Proteomes" id="UP000799779">
    <property type="component" value="Unassembled WGS sequence"/>
</dbReference>
<keyword evidence="2 6" id="KW-0812">Transmembrane</keyword>
<feature type="transmembrane region" description="Helical" evidence="6">
    <location>
        <begin position="493"/>
        <end position="517"/>
    </location>
</feature>
<evidence type="ECO:0000256" key="3">
    <source>
        <dbReference type="ARBA" id="ARBA00022989"/>
    </source>
</evidence>
<dbReference type="SUPFAM" id="SSF144083">
    <property type="entry name" value="Magnesium transport protein CorA, transmembrane region"/>
    <property type="match status" value="1"/>
</dbReference>
<evidence type="ECO:0000313" key="8">
    <source>
        <dbReference type="Proteomes" id="UP000799779"/>
    </source>
</evidence>
<feature type="transmembrane region" description="Helical" evidence="6">
    <location>
        <begin position="529"/>
        <end position="552"/>
    </location>
</feature>
<feature type="compositionally biased region" description="Acidic residues" evidence="5">
    <location>
        <begin position="374"/>
        <end position="391"/>
    </location>
</feature>
<dbReference type="Gene3D" id="1.20.58.340">
    <property type="entry name" value="Magnesium transport protein CorA, transmembrane region"/>
    <property type="match status" value="1"/>
</dbReference>
<dbReference type="GO" id="GO:0016020">
    <property type="term" value="C:membrane"/>
    <property type="evidence" value="ECO:0007669"/>
    <property type="project" value="UniProtKB-SubCell"/>
</dbReference>
<name>A0A6A5WNV8_9PLEO</name>
<comment type="subcellular location">
    <subcellularLocation>
        <location evidence="1">Membrane</location>
        <topology evidence="1">Multi-pass membrane protein</topology>
    </subcellularLocation>
</comment>
<keyword evidence="8" id="KW-1185">Reference proteome</keyword>
<evidence type="ECO:0000313" key="7">
    <source>
        <dbReference type="EMBL" id="KAF2003563.1"/>
    </source>
</evidence>
<sequence length="567" mass="64645">MQYEAKISSIDSQKEWGRFIETDLPSIDGTESGMVLLIAKRSGEPGLREVRNVTPNSWIEQANLKIQPKDSLRIASTFSPLQEKEQPVVGNTTSPKSIRPKGVRTVPFTRDTFELVTQSFYTHNSTARVISRTDVPAFMAEKLTMREAAYVYNCRSSNAWDGDLALSMTHFPRTRLTFAILFGCPFETEKEIVMRLAQVKEEACHPLLLPGMFAEIERARHTILVEEMGNTLETMILQLDYYTDEKESQDRALVEERNREKRTAYLDLAYLRNSLLTWNTQLAKMIQHCRYLSKEEYSNTRNDGVMLQHRQKLRDLRIMESVMSRGLEVSRRPAGEEIGKAGASTEAKPLIQSQYKAANQINTAKQSMDPHESDESDGWDDFGDISDDSDEYEKIPGNDRIGRAIAATPHGSSKPLSLSRRAELSFVELEKIRDTGDKIENRLMSLRDEYDDRIRDCTLRVDGMAMATQWAQGETNVEIALATNRDSRHMRSIALVTMIFLPGTFFASMFSMTFFNWSSDPGSPTVSAYLWVYVLMTVLSTSLTIGLWYYVVVYRVKRAQKKDARSI</sequence>
<evidence type="ECO:0008006" key="9">
    <source>
        <dbReference type="Google" id="ProtNLM"/>
    </source>
</evidence>
<accession>A0A6A5WNV8</accession>
<organism evidence="7 8">
    <name type="scientific">Amniculicola lignicola CBS 123094</name>
    <dbReference type="NCBI Taxonomy" id="1392246"/>
    <lineage>
        <taxon>Eukaryota</taxon>
        <taxon>Fungi</taxon>
        <taxon>Dikarya</taxon>
        <taxon>Ascomycota</taxon>
        <taxon>Pezizomycotina</taxon>
        <taxon>Dothideomycetes</taxon>
        <taxon>Pleosporomycetidae</taxon>
        <taxon>Pleosporales</taxon>
        <taxon>Amniculicolaceae</taxon>
        <taxon>Amniculicola</taxon>
    </lineage>
</organism>
<evidence type="ECO:0000256" key="2">
    <source>
        <dbReference type="ARBA" id="ARBA00022692"/>
    </source>
</evidence>
<protein>
    <recommendedName>
        <fullName evidence="9">Cora-domain-containing protein</fullName>
    </recommendedName>
</protein>
<evidence type="ECO:0000256" key="6">
    <source>
        <dbReference type="SAM" id="Phobius"/>
    </source>
</evidence>
<proteinExistence type="predicted"/>
<dbReference type="EMBL" id="ML977572">
    <property type="protein sequence ID" value="KAF2003563.1"/>
    <property type="molecule type" value="Genomic_DNA"/>
</dbReference>
<dbReference type="OrthoDB" id="2830640at2759"/>
<feature type="region of interest" description="Disordered" evidence="5">
    <location>
        <begin position="364"/>
        <end position="396"/>
    </location>
</feature>
<evidence type="ECO:0000256" key="4">
    <source>
        <dbReference type="ARBA" id="ARBA00023136"/>
    </source>
</evidence>
<gene>
    <name evidence="7" type="ORF">P154DRAFT_573160</name>
</gene>
<reference evidence="7" key="1">
    <citation type="journal article" date="2020" name="Stud. Mycol.">
        <title>101 Dothideomycetes genomes: a test case for predicting lifestyles and emergence of pathogens.</title>
        <authorList>
            <person name="Haridas S."/>
            <person name="Albert R."/>
            <person name="Binder M."/>
            <person name="Bloem J."/>
            <person name="Labutti K."/>
            <person name="Salamov A."/>
            <person name="Andreopoulos B."/>
            <person name="Baker S."/>
            <person name="Barry K."/>
            <person name="Bills G."/>
            <person name="Bluhm B."/>
            <person name="Cannon C."/>
            <person name="Castanera R."/>
            <person name="Culley D."/>
            <person name="Daum C."/>
            <person name="Ezra D."/>
            <person name="Gonzalez J."/>
            <person name="Henrissat B."/>
            <person name="Kuo A."/>
            <person name="Liang C."/>
            <person name="Lipzen A."/>
            <person name="Lutzoni F."/>
            <person name="Magnuson J."/>
            <person name="Mondo S."/>
            <person name="Nolan M."/>
            <person name="Ohm R."/>
            <person name="Pangilinan J."/>
            <person name="Park H.-J."/>
            <person name="Ramirez L."/>
            <person name="Alfaro M."/>
            <person name="Sun H."/>
            <person name="Tritt A."/>
            <person name="Yoshinaga Y."/>
            <person name="Zwiers L.-H."/>
            <person name="Turgeon B."/>
            <person name="Goodwin S."/>
            <person name="Spatafora J."/>
            <person name="Crous P."/>
            <person name="Grigoriev I."/>
        </authorList>
    </citation>
    <scope>NUCLEOTIDE SEQUENCE</scope>
    <source>
        <strain evidence="7">CBS 123094</strain>
    </source>
</reference>
<evidence type="ECO:0000256" key="5">
    <source>
        <dbReference type="SAM" id="MobiDB-lite"/>
    </source>
</evidence>
<keyword evidence="3 6" id="KW-1133">Transmembrane helix</keyword>
<dbReference type="AlphaFoldDB" id="A0A6A5WNV8"/>
<evidence type="ECO:0000256" key="1">
    <source>
        <dbReference type="ARBA" id="ARBA00004141"/>
    </source>
</evidence>